<feature type="compositionally biased region" description="Low complexity" evidence="10">
    <location>
        <begin position="320"/>
        <end position="341"/>
    </location>
</feature>
<evidence type="ECO:0000256" key="1">
    <source>
        <dbReference type="ARBA" id="ARBA00002311"/>
    </source>
</evidence>
<dbReference type="PROSITE" id="PS50016">
    <property type="entry name" value="ZF_PHD_2"/>
    <property type="match status" value="1"/>
</dbReference>
<dbReference type="SUPFAM" id="SSF46942">
    <property type="entry name" value="Elongation factor TFIIS domain 2"/>
    <property type="match status" value="1"/>
</dbReference>
<organism evidence="13 14">
    <name type="scientific">Phakopsora pachyrhizi</name>
    <name type="common">Asian soybean rust disease fungus</name>
    <dbReference type="NCBI Taxonomy" id="170000"/>
    <lineage>
        <taxon>Eukaryota</taxon>
        <taxon>Fungi</taxon>
        <taxon>Dikarya</taxon>
        <taxon>Basidiomycota</taxon>
        <taxon>Pucciniomycotina</taxon>
        <taxon>Pucciniomycetes</taxon>
        <taxon>Pucciniales</taxon>
        <taxon>Phakopsoraceae</taxon>
        <taxon>Phakopsora</taxon>
    </lineage>
</organism>
<dbReference type="GO" id="GO:0045893">
    <property type="term" value="P:positive regulation of DNA-templated transcription"/>
    <property type="evidence" value="ECO:0007669"/>
    <property type="project" value="TreeGrafter"/>
</dbReference>
<evidence type="ECO:0000256" key="8">
    <source>
        <dbReference type="ARBA" id="ARBA00023242"/>
    </source>
</evidence>
<evidence type="ECO:0000256" key="5">
    <source>
        <dbReference type="ARBA" id="ARBA00022723"/>
    </source>
</evidence>
<feature type="region of interest" description="Disordered" evidence="10">
    <location>
        <begin position="616"/>
        <end position="674"/>
    </location>
</feature>
<feature type="region of interest" description="Disordered" evidence="10">
    <location>
        <begin position="21"/>
        <end position="54"/>
    </location>
</feature>
<dbReference type="Gene3D" id="3.30.40.10">
    <property type="entry name" value="Zinc/RING finger domain, C3HC4 (zinc finger)"/>
    <property type="match status" value="1"/>
</dbReference>
<name>A0AAV0AM07_PHAPC</name>
<feature type="region of interest" description="Disordered" evidence="10">
    <location>
        <begin position="1126"/>
        <end position="1213"/>
    </location>
</feature>
<proteinExistence type="inferred from homology"/>
<feature type="domain" description="TFIIS central" evidence="12">
    <location>
        <begin position="347"/>
        <end position="483"/>
    </location>
</feature>
<dbReference type="PANTHER" id="PTHR46174:SF1">
    <property type="entry name" value="CXXC-TYPE ZINC FINGER PROTEIN 1"/>
    <property type="match status" value="1"/>
</dbReference>
<dbReference type="Pfam" id="PF07500">
    <property type="entry name" value="TFIIS_M"/>
    <property type="match status" value="1"/>
</dbReference>
<evidence type="ECO:0000256" key="10">
    <source>
        <dbReference type="SAM" id="MobiDB-lite"/>
    </source>
</evidence>
<dbReference type="PANTHER" id="PTHR46174">
    <property type="entry name" value="CXXC-TYPE ZINC FINGER PROTEIN 1"/>
    <property type="match status" value="1"/>
</dbReference>
<evidence type="ECO:0000313" key="14">
    <source>
        <dbReference type="Proteomes" id="UP001153365"/>
    </source>
</evidence>
<dbReference type="GO" id="GO:0008270">
    <property type="term" value="F:zinc ion binding"/>
    <property type="evidence" value="ECO:0007669"/>
    <property type="project" value="UniProtKB-KW"/>
</dbReference>
<feature type="compositionally biased region" description="Polar residues" evidence="10">
    <location>
        <begin position="24"/>
        <end position="33"/>
    </location>
</feature>
<comment type="similarity">
    <text evidence="3">Belongs to the BYE1 family.</text>
</comment>
<dbReference type="EMBL" id="CALTRL010000673">
    <property type="protein sequence ID" value="CAH7669228.1"/>
    <property type="molecule type" value="Genomic_DNA"/>
</dbReference>
<feature type="region of interest" description="Disordered" evidence="10">
    <location>
        <begin position="545"/>
        <end position="588"/>
    </location>
</feature>
<keyword evidence="8" id="KW-0539">Nucleus</keyword>
<evidence type="ECO:0000256" key="6">
    <source>
        <dbReference type="ARBA" id="ARBA00022771"/>
    </source>
</evidence>
<dbReference type="GO" id="GO:0006351">
    <property type="term" value="P:DNA-templated transcription"/>
    <property type="evidence" value="ECO:0007669"/>
    <property type="project" value="InterPro"/>
</dbReference>
<accession>A0AAV0AM07</accession>
<dbReference type="SMART" id="SM00510">
    <property type="entry name" value="TFS2M"/>
    <property type="match status" value="1"/>
</dbReference>
<dbReference type="SUPFAM" id="SSF57903">
    <property type="entry name" value="FYVE/PHD zinc finger"/>
    <property type="match status" value="1"/>
</dbReference>
<evidence type="ECO:0000259" key="12">
    <source>
        <dbReference type="PROSITE" id="PS51321"/>
    </source>
</evidence>
<comment type="function">
    <text evidence="1">Negative regulator of transcription elongation.</text>
</comment>
<keyword evidence="14" id="KW-1185">Reference proteome</keyword>
<evidence type="ECO:0000259" key="11">
    <source>
        <dbReference type="PROSITE" id="PS50016"/>
    </source>
</evidence>
<dbReference type="PROSITE" id="PS01359">
    <property type="entry name" value="ZF_PHD_1"/>
    <property type="match status" value="1"/>
</dbReference>
<keyword evidence="6 9" id="KW-0863">Zinc-finger</keyword>
<dbReference type="InterPro" id="IPR013083">
    <property type="entry name" value="Znf_RING/FYVE/PHD"/>
</dbReference>
<evidence type="ECO:0000313" key="13">
    <source>
        <dbReference type="EMBL" id="CAH7669228.1"/>
    </source>
</evidence>
<evidence type="ECO:0000256" key="7">
    <source>
        <dbReference type="ARBA" id="ARBA00022833"/>
    </source>
</evidence>
<dbReference type="CDD" id="cd21538">
    <property type="entry name" value="SPOC_TFIIS"/>
    <property type="match status" value="1"/>
</dbReference>
<feature type="domain" description="PHD-type" evidence="11">
    <location>
        <begin position="99"/>
        <end position="149"/>
    </location>
</feature>
<dbReference type="Pfam" id="PF07744">
    <property type="entry name" value="SPOC"/>
    <property type="match status" value="1"/>
</dbReference>
<comment type="subcellular location">
    <subcellularLocation>
        <location evidence="2">Nucleus</location>
    </subcellularLocation>
</comment>
<dbReference type="Proteomes" id="UP001153365">
    <property type="component" value="Unassembled WGS sequence"/>
</dbReference>
<evidence type="ECO:0000256" key="4">
    <source>
        <dbReference type="ARBA" id="ARBA00021616"/>
    </source>
</evidence>
<sequence>MMRSPRVRKPSQKAREIAEAMVLTRSNSSSTDAKASKPGSKLKPLPRVKKRIRSDSSRAKIKIGKKQGRAMVNSDGVVDVQEVENTQGSEVEEDEDENALYCICLGHDDHTPMIQCEGCENWFHFSCIQLDATEAQKIEAFYCEVCEASGTGPTRTVDELEERQEGTPSADPVSATDLYSPTKEFPLELNHPSNEIDEVGPSAQQKVNIDLPRSEPWCDLSLDSPSIKSTTDSLPQSMTCDERKGEQLVLKTESTNSSALVPSPPKTSRRKQKKAEGLSSENENTTDDEDFTGDMVIKSGCKKRKASSSQDSRRPTHIRLSLSKAPSPTSSTPSTPLASPAINTDKTRKACADQFYKLLAPAFLPIKDDQSLGSVSDETALPNDPAMSYAEAIEYELLDSFGEADSKSQKVPRRQYMTKFRSLLFNLKHNPTFLNSLSSSGISPKSIVHMSSQDFQNPEQRAMAEQVRQRSLQDSVRTSISVPTAKITHKGEEAIESLEPQVPVKAEDITASTTPLQGEFEQSFKKIPLQSSTFSANSISLEGHTFRSPTLPVETEQTAKEEEVSAQLSCSQMSASSERKSAHNSTSEAKRLTADLLSSFDLESVFAAMRSVPSSNLATGAASEGPANTTEEKDSGSDDSMDLENTPEREIPEPQQEVATKERQLPDDYDPFQVSNGLADADLDAILHGDQSTTPSGSPGRSQPAVVGPMAQNLYIPFDSNPSQTVLWSGNVMTADAGGFAAQAIQVGGRILSTDLSLWSRIISTDTMTVVGRLPTKDSTNYLVQSHFAASRELVLLNLLPNIKGPPDLPIPERVVQHQQNLIDFFTKKGRHAVVSVNERMKKIVRDIYLVPLLKHDPLPEFVQLLDDVTIPEVTPRPRDIIIAVLVLQKGSIPSACRPVPAEVPMISGRSNHSTKAGPLPLPLPAQCLPFTTSSEPSPSHGTGRSVPTFSTPTILPSSTSTVAPMPTSSALGPPVDPIPLLQSLTSTISANPNLPFSFLSQLPLSLPTAVPGPGPPPGFVPYIAPQPANTTTVALPPTLAPSSLDLSNVDVSALQALLSNQKPIKPLYPSQQHIPNPLDQPINQAPNYSNIIQGNRFANLPPTPQTPRPAGLPVNPKLANANAAWLPNNKGNMTPDFGDPGKGLLRIGEVIRGPGERRKSGGGKPRRSQEFVAPVRDGGWAGRGRGRSMNRGNKDDHQQRDGYQSQNWNRNR</sequence>
<dbReference type="PROSITE" id="PS51321">
    <property type="entry name" value="TFIIS_CENTRAL"/>
    <property type="match status" value="1"/>
</dbReference>
<dbReference type="AlphaFoldDB" id="A0AAV0AM07"/>
<evidence type="ECO:0000256" key="9">
    <source>
        <dbReference type="PROSITE-ProRule" id="PRU00146"/>
    </source>
</evidence>
<dbReference type="InterPro" id="IPR011011">
    <property type="entry name" value="Znf_FYVE_PHD"/>
</dbReference>
<dbReference type="InterPro" id="IPR001965">
    <property type="entry name" value="Znf_PHD"/>
</dbReference>
<dbReference type="Pfam" id="PF00628">
    <property type="entry name" value="PHD"/>
    <property type="match status" value="1"/>
</dbReference>
<evidence type="ECO:0000256" key="2">
    <source>
        <dbReference type="ARBA" id="ARBA00004123"/>
    </source>
</evidence>
<dbReference type="SMART" id="SM00249">
    <property type="entry name" value="PHD"/>
    <property type="match status" value="1"/>
</dbReference>
<dbReference type="Gene3D" id="1.10.472.30">
    <property type="entry name" value="Transcription elongation factor S-II, central domain"/>
    <property type="match status" value="1"/>
</dbReference>
<dbReference type="InterPro" id="IPR003618">
    <property type="entry name" value="TFIIS_cen_dom"/>
</dbReference>
<dbReference type="InterPro" id="IPR019786">
    <property type="entry name" value="Zinc_finger_PHD-type_CS"/>
</dbReference>
<keyword evidence="7" id="KW-0862">Zinc</keyword>
<protein>
    <recommendedName>
        <fullName evidence="4">Transcription factor BYE1</fullName>
    </recommendedName>
</protein>
<evidence type="ECO:0000256" key="3">
    <source>
        <dbReference type="ARBA" id="ARBA00011050"/>
    </source>
</evidence>
<feature type="region of interest" description="Disordered" evidence="10">
    <location>
        <begin position="222"/>
        <end position="343"/>
    </location>
</feature>
<dbReference type="InterPro" id="IPR012921">
    <property type="entry name" value="SPOC_C"/>
</dbReference>
<feature type="compositionally biased region" description="Polar residues" evidence="10">
    <location>
        <begin position="223"/>
        <end position="239"/>
    </location>
</feature>
<dbReference type="InterPro" id="IPR019787">
    <property type="entry name" value="Znf_PHD-finger"/>
</dbReference>
<comment type="caution">
    <text evidence="13">The sequence shown here is derived from an EMBL/GenBank/DDBJ whole genome shotgun (WGS) entry which is preliminary data.</text>
</comment>
<feature type="compositionally biased region" description="Polar residues" evidence="10">
    <location>
        <begin position="566"/>
        <end position="576"/>
    </location>
</feature>
<keyword evidence="5" id="KW-0479">Metal-binding</keyword>
<dbReference type="InterPro" id="IPR037869">
    <property type="entry name" value="Spp1/CFP1"/>
</dbReference>
<reference evidence="13" key="1">
    <citation type="submission" date="2022-06" db="EMBL/GenBank/DDBJ databases">
        <authorList>
            <consortium name="SYNGENTA / RWTH Aachen University"/>
        </authorList>
    </citation>
    <scope>NUCLEOTIDE SEQUENCE</scope>
</reference>
<feature type="compositionally biased region" description="Polar residues" evidence="10">
    <location>
        <begin position="1202"/>
        <end position="1213"/>
    </location>
</feature>
<dbReference type="InterPro" id="IPR036575">
    <property type="entry name" value="TFIIS_cen_dom_sf"/>
</dbReference>
<gene>
    <name evidence="13" type="ORF">PPACK8108_LOCUS3815</name>
</gene>
<dbReference type="GO" id="GO:0048188">
    <property type="term" value="C:Set1C/COMPASS complex"/>
    <property type="evidence" value="ECO:0007669"/>
    <property type="project" value="InterPro"/>
</dbReference>
<feature type="region of interest" description="Disordered" evidence="10">
    <location>
        <begin position="153"/>
        <end position="178"/>
    </location>
</feature>